<evidence type="ECO:0000313" key="3">
    <source>
        <dbReference type="Proteomes" id="UP000741013"/>
    </source>
</evidence>
<dbReference type="PROSITE" id="PS51257">
    <property type="entry name" value="PROKAR_LIPOPROTEIN"/>
    <property type="match status" value="1"/>
</dbReference>
<dbReference type="Proteomes" id="UP000741013">
    <property type="component" value="Unassembled WGS sequence"/>
</dbReference>
<feature type="chain" id="PRO_5045835738" description="Lipoprotein" evidence="1">
    <location>
        <begin position="22"/>
        <end position="276"/>
    </location>
</feature>
<accession>A0ABS4PIH4</accession>
<keyword evidence="3" id="KW-1185">Reference proteome</keyword>
<dbReference type="RefSeq" id="WP_209662304.1">
    <property type="nucleotide sequence ID" value="NZ_JAGGMS010000001.1"/>
</dbReference>
<dbReference type="SUPFAM" id="SSF89392">
    <property type="entry name" value="Prokaryotic lipoproteins and lipoprotein localization factors"/>
    <property type="match status" value="1"/>
</dbReference>
<gene>
    <name evidence="2" type="ORF">JOM49_000199</name>
</gene>
<name>A0ABS4PIH4_9PSEU</name>
<dbReference type="EMBL" id="JAGGMS010000001">
    <property type="protein sequence ID" value="MBP2178673.1"/>
    <property type="molecule type" value="Genomic_DNA"/>
</dbReference>
<dbReference type="InterPro" id="IPR029046">
    <property type="entry name" value="LolA/LolB/LppX"/>
</dbReference>
<evidence type="ECO:0000256" key="1">
    <source>
        <dbReference type="SAM" id="SignalP"/>
    </source>
</evidence>
<comment type="caution">
    <text evidence="2">The sequence shown here is derived from an EMBL/GenBank/DDBJ whole genome shotgun (WGS) entry which is preliminary data.</text>
</comment>
<organism evidence="2 3">
    <name type="scientific">Amycolatopsis magusensis</name>
    <dbReference type="NCBI Taxonomy" id="882444"/>
    <lineage>
        <taxon>Bacteria</taxon>
        <taxon>Bacillati</taxon>
        <taxon>Actinomycetota</taxon>
        <taxon>Actinomycetes</taxon>
        <taxon>Pseudonocardiales</taxon>
        <taxon>Pseudonocardiaceae</taxon>
        <taxon>Amycolatopsis</taxon>
    </lineage>
</organism>
<protein>
    <recommendedName>
        <fullName evidence="4">Lipoprotein</fullName>
    </recommendedName>
</protein>
<proteinExistence type="predicted"/>
<evidence type="ECO:0008006" key="4">
    <source>
        <dbReference type="Google" id="ProtNLM"/>
    </source>
</evidence>
<evidence type="ECO:0000313" key="2">
    <source>
        <dbReference type="EMBL" id="MBP2178673.1"/>
    </source>
</evidence>
<keyword evidence="1" id="KW-0732">Signal</keyword>
<sequence>MRKTALAASGFALLLALTACGSESTPTTTNTAAQQADTKPASSLYNDAQELVRAASARADQAKTAKFTIEMDMLGQKITGSGQGSFEGANSKMTMSMQMMGMSIEMRMVDGQIFMKLPEGQAPSGKPWVKLEGADAAELGQAMDQAEQSDPRKMLEMVQKAGRITKAEPATLDGQPVSHYFVDLDLKKAGGMGGASEADLAQLPDGIVVPMELWLNADELPVQVTMDMAAMMQKMSEQTGQQMPGGNAKMTMKYTDWGSPVDVEAPPADQVGTMPK</sequence>
<dbReference type="Gene3D" id="2.50.20.20">
    <property type="match status" value="1"/>
</dbReference>
<reference evidence="2 3" key="1">
    <citation type="submission" date="2021-03" db="EMBL/GenBank/DDBJ databases">
        <title>Sequencing the genomes of 1000 actinobacteria strains.</title>
        <authorList>
            <person name="Klenk H.-P."/>
        </authorList>
    </citation>
    <scope>NUCLEOTIDE SEQUENCE [LARGE SCALE GENOMIC DNA]</scope>
    <source>
        <strain evidence="2 3">DSM 45510</strain>
    </source>
</reference>
<feature type="signal peptide" evidence="1">
    <location>
        <begin position="1"/>
        <end position="21"/>
    </location>
</feature>